<dbReference type="EMBL" id="AEPW01000006">
    <property type="protein sequence ID" value="EFU77823.1"/>
    <property type="molecule type" value="Genomic_DNA"/>
</dbReference>
<gene>
    <name evidence="1" type="ORF">HMPREF0381_0227</name>
</gene>
<reference evidence="1 2" key="1">
    <citation type="submission" date="2010-12" db="EMBL/GenBank/DDBJ databases">
        <authorList>
            <person name="Muzny D."/>
            <person name="Qin X."/>
            <person name="Deng J."/>
            <person name="Jiang H."/>
            <person name="Liu Y."/>
            <person name="Qu J."/>
            <person name="Song X.-Z."/>
            <person name="Zhang L."/>
            <person name="Thornton R."/>
            <person name="Coyle M."/>
            <person name="Francisco L."/>
            <person name="Jackson L."/>
            <person name="Javaid M."/>
            <person name="Korchina V."/>
            <person name="Kovar C."/>
            <person name="Mata R."/>
            <person name="Mathew T."/>
            <person name="Ngo R."/>
            <person name="Nguyen L."/>
            <person name="Nguyen N."/>
            <person name="Okwuonu G."/>
            <person name="Ongeri F."/>
            <person name="Pham C."/>
            <person name="Simmons D."/>
            <person name="Wilczek-Boney K."/>
            <person name="Hale W."/>
            <person name="Jakkamsetti A."/>
            <person name="Pham P."/>
            <person name="Ruth R."/>
            <person name="San Lucas F."/>
            <person name="Warren J."/>
            <person name="Zhang J."/>
            <person name="Zhao Z."/>
            <person name="Zhou C."/>
            <person name="Zhu D."/>
            <person name="Lee S."/>
            <person name="Bess C."/>
            <person name="Blankenburg K."/>
            <person name="Forbes L."/>
            <person name="Fu Q."/>
            <person name="Gubbala S."/>
            <person name="Hirani K."/>
            <person name="Jayaseelan J.C."/>
            <person name="Lara F."/>
            <person name="Munidasa M."/>
            <person name="Palculict T."/>
            <person name="Patil S."/>
            <person name="Pu L.-L."/>
            <person name="Saada N."/>
            <person name="Tang L."/>
            <person name="Weissenberger G."/>
            <person name="Zhu Y."/>
            <person name="Hemphill L."/>
            <person name="Shang Y."/>
            <person name="Youmans B."/>
            <person name="Ayvaz T."/>
            <person name="Ross M."/>
            <person name="Santibanez J."/>
            <person name="Aqrawi P."/>
            <person name="Gross S."/>
            <person name="Joshi V."/>
            <person name="Fowler G."/>
            <person name="Nazareth L."/>
            <person name="Reid J."/>
            <person name="Worley K."/>
            <person name="Petrosino J."/>
            <person name="Highlander S."/>
            <person name="Gibbs R."/>
        </authorList>
    </citation>
    <scope>NUCLEOTIDE SEQUENCE [LARGE SCALE GENOMIC DNA]</scope>
    <source>
        <strain evidence="1 2">DSM 3986</strain>
    </source>
</reference>
<protein>
    <recommendedName>
        <fullName evidence="3">Transposase DDE domain-containing protein</fullName>
    </recommendedName>
</protein>
<evidence type="ECO:0000313" key="1">
    <source>
        <dbReference type="EMBL" id="EFU77823.1"/>
    </source>
</evidence>
<accession>E6LJW4</accession>
<dbReference type="Proteomes" id="UP000003434">
    <property type="component" value="Unassembled WGS sequence"/>
</dbReference>
<evidence type="ECO:0000313" key="2">
    <source>
        <dbReference type="Proteomes" id="UP000003434"/>
    </source>
</evidence>
<dbReference type="AlphaFoldDB" id="E6LJW4"/>
<proteinExistence type="predicted"/>
<evidence type="ECO:0008006" key="3">
    <source>
        <dbReference type="Google" id="ProtNLM"/>
    </source>
</evidence>
<name>E6LJW4_9FIRM</name>
<sequence>MIIAGYFENDTSDELTNDPAFKAVLNKDTLITTDHFKIS</sequence>
<organism evidence="1 2">
    <name type="scientific">Lachnoanaerobaculum saburreum DSM 3986</name>
    <dbReference type="NCBI Taxonomy" id="887325"/>
    <lineage>
        <taxon>Bacteria</taxon>
        <taxon>Bacillati</taxon>
        <taxon>Bacillota</taxon>
        <taxon>Clostridia</taxon>
        <taxon>Lachnospirales</taxon>
        <taxon>Lachnospiraceae</taxon>
        <taxon>Lachnoanaerobaculum</taxon>
    </lineage>
</organism>
<dbReference type="HOGENOM" id="CLU_3311961_0_0_9"/>
<comment type="caution">
    <text evidence="1">The sequence shown here is derived from an EMBL/GenBank/DDBJ whole genome shotgun (WGS) entry which is preliminary data.</text>
</comment>